<organism evidence="2">
    <name type="scientific">Zea mays</name>
    <name type="common">Maize</name>
    <dbReference type="NCBI Taxonomy" id="4577"/>
    <lineage>
        <taxon>Eukaryota</taxon>
        <taxon>Viridiplantae</taxon>
        <taxon>Streptophyta</taxon>
        <taxon>Embryophyta</taxon>
        <taxon>Tracheophyta</taxon>
        <taxon>Spermatophyta</taxon>
        <taxon>Magnoliopsida</taxon>
        <taxon>Liliopsida</taxon>
        <taxon>Poales</taxon>
        <taxon>Poaceae</taxon>
        <taxon>PACMAD clade</taxon>
        <taxon>Panicoideae</taxon>
        <taxon>Andropogonodae</taxon>
        <taxon>Andropogoneae</taxon>
        <taxon>Tripsacinae</taxon>
        <taxon>Zea</taxon>
    </lineage>
</organism>
<protein>
    <recommendedName>
        <fullName evidence="1">Reverse transcriptase zinc-binding domain-containing protein</fullName>
    </recommendedName>
</protein>
<accession>A0A1D6LZX4</accession>
<gene>
    <name evidence="2" type="ORF">ZEAMMB73_Zm00001d037696</name>
</gene>
<feature type="domain" description="Reverse transcriptase zinc-binding" evidence="1">
    <location>
        <begin position="702"/>
        <end position="786"/>
    </location>
</feature>
<reference evidence="2" key="1">
    <citation type="submission" date="2015-12" db="EMBL/GenBank/DDBJ databases">
        <title>Update maize B73 reference genome by single molecule sequencing technologies.</title>
        <authorList>
            <consortium name="Maize Genome Sequencing Project"/>
            <person name="Ware D."/>
        </authorList>
    </citation>
    <scope>NUCLEOTIDE SEQUENCE</scope>
    <source>
        <tissue evidence="2">Seedling</tissue>
    </source>
</reference>
<sequence>MLPTPWSSTFPSPATGFLLLLALLPVASGTSVPTLGGFDRGEAAGADAYSILTFHDYTPPPPPVLPPPPAAPAATCAGDLHGVGDLDTQCVVHESVRLGGGVFISGNGSLLILDGVAVTCERPGCVVSANLSGDLLLGNRSRVVAGWVSLAAANITLGEDAVIDTTALGGDPPDQTSGVPTGTYGDGGGHGGRGASCFVKKGQAQEDSWGGDSYAWSALKTPNNYGSKGGSTTVEKDYGGGGGGVVWLFAEEIVMNGTVLADGGDGGTKGGGGSGGSIYLKASTMQGGGKISACGGNGLAGGGGGRVSIDVFSRHDDTQIFVHGGKSSGCLDNAGAAGTLYEAVPKSITVSNNNLSTQTDTVFLDPPYEPLWTNVFVRNCAKVSLPLRWSRIQAQGQILLSGATLTFGLTHYPYSEFELLAEELLMSDSTIKVFGALRMSVKMLLMWNSRMTIDGGRELGVGTSLLEGSNLIVLKEASVIHSNANLGIHGQGVLNLSGQGDTIEAQRLILSLFYNILVGPGAVLRGPLINGSRDEMAPKLNCEDESCPMEIFHPPEDCNLNSSLPFTLQICRVEDIDVSGLVQGTVVNFNRARSVTVQTSGTISATGLALKISLRQIYCYGIHGQSLSQLAPHLVKSFSSRAKKRSVHDALTTRNWVHDIRGAITLSVLSDFLKVWNLTADWALHPDHEDKHIWLLSSSGFYSTKSAYAGFFFGATTFKPWERIWKAWAPGKCKFFMWLMAHGRCWTADHLAKKGLPHPPLCPLCDQEEETLNHLLVSCVFSREVWFQILKYVRLQHLAPSHETSSFENWWEGVVAVPGDPAYKGLYKGLNSLIILGAWAIWNHRNRCVFSGVQPCSSMVIKWVKEESHL</sequence>
<dbReference type="InterPro" id="IPR026960">
    <property type="entry name" value="RVT-Znf"/>
</dbReference>
<dbReference type="AlphaFoldDB" id="A0A1D6LZX4"/>
<dbReference type="EMBL" id="CM000782">
    <property type="protein sequence ID" value="AQK84616.1"/>
    <property type="molecule type" value="Genomic_DNA"/>
</dbReference>
<dbReference type="PANTHER" id="PTHR31513:SF9">
    <property type="entry name" value="TYROSINE-PROTEIN KINASE EPHRIN TYPE A_B RECEPTOR-LIKE DOMAIN-CONTAINING PROTEIN"/>
    <property type="match status" value="1"/>
</dbReference>
<dbReference type="PANTHER" id="PTHR31513">
    <property type="entry name" value="EPHRIN TYPE-B RECEPTOR"/>
    <property type="match status" value="1"/>
</dbReference>
<name>A0A1D6LZX4_MAIZE</name>
<dbReference type="Pfam" id="PF13966">
    <property type="entry name" value="zf-RVT"/>
    <property type="match status" value="1"/>
</dbReference>
<proteinExistence type="predicted"/>
<evidence type="ECO:0000259" key="1">
    <source>
        <dbReference type="Pfam" id="PF13966"/>
    </source>
</evidence>
<evidence type="ECO:0000313" key="2">
    <source>
        <dbReference type="EMBL" id="AQK84616.1"/>
    </source>
</evidence>